<feature type="domain" description="Peptidase S8/S53" evidence="9">
    <location>
        <begin position="204"/>
        <end position="432"/>
    </location>
</feature>
<feature type="region of interest" description="Disordered" evidence="7">
    <location>
        <begin position="105"/>
        <end position="169"/>
    </location>
</feature>
<keyword evidence="3 5" id="KW-0378">Hydrolase</keyword>
<dbReference type="Gene3D" id="3.40.50.200">
    <property type="entry name" value="Peptidase S8/S53 domain"/>
    <property type="match status" value="1"/>
</dbReference>
<dbReference type="PANTHER" id="PTHR43806:SF11">
    <property type="entry name" value="CEREVISIN-RELATED"/>
    <property type="match status" value="1"/>
</dbReference>
<keyword evidence="4 5" id="KW-0720">Serine protease</keyword>
<feature type="signal peptide" evidence="8">
    <location>
        <begin position="1"/>
        <end position="26"/>
    </location>
</feature>
<dbReference type="InterPro" id="IPR010259">
    <property type="entry name" value="S8pro/Inhibitor_I9"/>
</dbReference>
<dbReference type="InterPro" id="IPR037045">
    <property type="entry name" value="S8pro/Inhibitor_I9_sf"/>
</dbReference>
<dbReference type="EMBL" id="CP071872">
    <property type="protein sequence ID" value="UNM15201.1"/>
    <property type="molecule type" value="Genomic_DNA"/>
</dbReference>
<dbReference type="InterPro" id="IPR036852">
    <property type="entry name" value="Peptidase_S8/S53_dom_sf"/>
</dbReference>
<feature type="active site" description="Charge relay system" evidence="5">
    <location>
        <position position="396"/>
    </location>
</feature>
<evidence type="ECO:0000256" key="1">
    <source>
        <dbReference type="ARBA" id="ARBA00011073"/>
    </source>
</evidence>
<dbReference type="InterPro" id="IPR023827">
    <property type="entry name" value="Peptidase_S8_Asp-AS"/>
</dbReference>
<reference evidence="11 12" key="1">
    <citation type="submission" date="2021-03" db="EMBL/GenBank/DDBJ databases">
        <title>Complete genome of Streptomyces formicae strain 1H-GS9 (DSM 100524).</title>
        <authorList>
            <person name="Atanasov K.E."/>
            <person name="Altabella T."/>
            <person name="Ferrer A."/>
        </authorList>
    </citation>
    <scope>NUCLEOTIDE SEQUENCE [LARGE SCALE GENOMIC DNA]</scope>
    <source>
        <strain evidence="11 12">1H-GS9</strain>
    </source>
</reference>
<evidence type="ECO:0000256" key="3">
    <source>
        <dbReference type="ARBA" id="ARBA00022801"/>
    </source>
</evidence>
<evidence type="ECO:0000256" key="8">
    <source>
        <dbReference type="SAM" id="SignalP"/>
    </source>
</evidence>
<dbReference type="Gene3D" id="3.30.70.80">
    <property type="entry name" value="Peptidase S8 propeptide/proteinase inhibitor I9"/>
    <property type="match status" value="1"/>
</dbReference>
<dbReference type="Proteomes" id="UP000828924">
    <property type="component" value="Chromosome"/>
</dbReference>
<evidence type="ECO:0000256" key="6">
    <source>
        <dbReference type="RuleBase" id="RU003355"/>
    </source>
</evidence>
<keyword evidence="12" id="KW-1185">Reference proteome</keyword>
<keyword evidence="8" id="KW-0732">Signal</keyword>
<dbReference type="PROSITE" id="PS00138">
    <property type="entry name" value="SUBTILASE_SER"/>
    <property type="match status" value="1"/>
</dbReference>
<dbReference type="Pfam" id="PF00082">
    <property type="entry name" value="Peptidase_S8"/>
    <property type="match status" value="1"/>
</dbReference>
<dbReference type="CDD" id="cd04077">
    <property type="entry name" value="Peptidases_S8_PCSK9_ProteinaseK_like"/>
    <property type="match status" value="1"/>
</dbReference>
<evidence type="ECO:0000256" key="5">
    <source>
        <dbReference type="PROSITE-ProRule" id="PRU01240"/>
    </source>
</evidence>
<keyword evidence="2 5" id="KW-0645">Protease</keyword>
<dbReference type="InterPro" id="IPR050131">
    <property type="entry name" value="Peptidase_S8_subtilisin-like"/>
</dbReference>
<dbReference type="InterPro" id="IPR023828">
    <property type="entry name" value="Peptidase_S8_Ser-AS"/>
</dbReference>
<dbReference type="PRINTS" id="PR00723">
    <property type="entry name" value="SUBTILISIN"/>
</dbReference>
<dbReference type="RefSeq" id="WP_277932680.1">
    <property type="nucleotide sequence ID" value="NZ_CP071872.1"/>
</dbReference>
<dbReference type="SUPFAM" id="SSF54897">
    <property type="entry name" value="Protease propeptides/inhibitors"/>
    <property type="match status" value="1"/>
</dbReference>
<protein>
    <submittedName>
        <fullName evidence="11">S8 family peptidase</fullName>
    </submittedName>
</protein>
<dbReference type="InterPro" id="IPR015500">
    <property type="entry name" value="Peptidase_S8_subtilisin-rel"/>
</dbReference>
<evidence type="ECO:0000259" key="9">
    <source>
        <dbReference type="Pfam" id="PF00082"/>
    </source>
</evidence>
<dbReference type="InterPro" id="IPR000209">
    <property type="entry name" value="Peptidase_S8/S53_dom"/>
</dbReference>
<feature type="active site" description="Charge relay system" evidence="5">
    <location>
        <position position="246"/>
    </location>
</feature>
<feature type="chain" id="PRO_5045503642" evidence="8">
    <location>
        <begin position="27"/>
        <end position="451"/>
    </location>
</feature>
<evidence type="ECO:0000256" key="4">
    <source>
        <dbReference type="ARBA" id="ARBA00022825"/>
    </source>
</evidence>
<feature type="active site" description="Charge relay system" evidence="5">
    <location>
        <position position="213"/>
    </location>
</feature>
<feature type="compositionally biased region" description="Acidic residues" evidence="7">
    <location>
        <begin position="157"/>
        <end position="169"/>
    </location>
</feature>
<dbReference type="PROSITE" id="PS51892">
    <property type="entry name" value="SUBTILASE"/>
    <property type="match status" value="1"/>
</dbReference>
<dbReference type="InterPro" id="IPR022398">
    <property type="entry name" value="Peptidase_S8_His-AS"/>
</dbReference>
<dbReference type="InterPro" id="IPR034193">
    <property type="entry name" value="PCSK9_ProteinaseK-like"/>
</dbReference>
<feature type="domain" description="Inhibitor I9" evidence="10">
    <location>
        <begin position="68"/>
        <end position="113"/>
    </location>
</feature>
<evidence type="ECO:0000256" key="2">
    <source>
        <dbReference type="ARBA" id="ARBA00022670"/>
    </source>
</evidence>
<proteinExistence type="inferred from homology"/>
<sequence length="451" mass="46122">MRLFARRAAAALLLAVPVVVPGPALADGHAEVPRPGPAPLHKAAEPVRGSYIVSLDTGAETADIARQAGVKPRYTYNRALHGFSATLSADQLEAVRLAPGVAAVEEDSRVSMHRPVPVGPGHLLDTENPYGQEAPDAVPEEDPEQTGDAGNGRAAEDTEDTGDLQDLEDLDGRAARKAAASWGLDRADQRQLPLDGQFGARATGRGATIYIVDTGIDYAHSEFGGRAVLGFDAVGDGRRGQDCDGHGTHVAGTAAGATYGIAPGARLVSVRVLDCNGNGTWSAIIAGLDWVARNAQQPAVLNASLGGSRSPSTNKAADAVFKSGILPVIASGNSAEDACDISPASAATAIAVGATDAADGETDFSNYGKCLDIYAPGSEVVSAMRGGGSTAMDGTSMAAPHVAGVAALYRAAHPGADVQAVSDWLIAQSTKNVVRSISKHSPNRLLYTGGL</sequence>
<dbReference type="SUPFAM" id="SSF52743">
    <property type="entry name" value="Subtilisin-like"/>
    <property type="match status" value="1"/>
</dbReference>
<dbReference type="Pfam" id="PF05922">
    <property type="entry name" value="Inhibitor_I9"/>
    <property type="match status" value="1"/>
</dbReference>
<evidence type="ECO:0000256" key="7">
    <source>
        <dbReference type="SAM" id="MobiDB-lite"/>
    </source>
</evidence>
<dbReference type="PANTHER" id="PTHR43806">
    <property type="entry name" value="PEPTIDASE S8"/>
    <property type="match status" value="1"/>
</dbReference>
<evidence type="ECO:0000313" key="11">
    <source>
        <dbReference type="EMBL" id="UNM15201.1"/>
    </source>
</evidence>
<organism evidence="11 12">
    <name type="scientific">Streptomyces formicae</name>
    <dbReference type="NCBI Taxonomy" id="1616117"/>
    <lineage>
        <taxon>Bacteria</taxon>
        <taxon>Bacillati</taxon>
        <taxon>Actinomycetota</taxon>
        <taxon>Actinomycetes</taxon>
        <taxon>Kitasatosporales</taxon>
        <taxon>Streptomycetaceae</taxon>
        <taxon>Streptomyces</taxon>
    </lineage>
</organism>
<dbReference type="PROSITE" id="PS00137">
    <property type="entry name" value="SUBTILASE_HIS"/>
    <property type="match status" value="1"/>
</dbReference>
<gene>
    <name evidence="11" type="ORF">J4032_30395</name>
</gene>
<name>A0ABY3WXH4_9ACTN</name>
<evidence type="ECO:0000259" key="10">
    <source>
        <dbReference type="Pfam" id="PF05922"/>
    </source>
</evidence>
<dbReference type="PROSITE" id="PS00136">
    <property type="entry name" value="SUBTILASE_ASP"/>
    <property type="match status" value="1"/>
</dbReference>
<comment type="similarity">
    <text evidence="1 5 6">Belongs to the peptidase S8 family.</text>
</comment>
<accession>A0ABY3WXH4</accession>
<evidence type="ECO:0000313" key="12">
    <source>
        <dbReference type="Proteomes" id="UP000828924"/>
    </source>
</evidence>